<dbReference type="STRING" id="1189325.SAMN04488119_11211"/>
<dbReference type="PANTHER" id="PTHR48081:SF33">
    <property type="entry name" value="KYNURENINE FORMAMIDASE"/>
    <property type="match status" value="1"/>
</dbReference>
<keyword evidence="1" id="KW-0378">Hydrolase</keyword>
<dbReference type="InterPro" id="IPR029058">
    <property type="entry name" value="AB_hydrolase_fold"/>
</dbReference>
<evidence type="ECO:0000313" key="3">
    <source>
        <dbReference type="EMBL" id="SHN76677.1"/>
    </source>
</evidence>
<sequence length="283" mass="29880">MSAAAGLAWTDPPADWDDAYANAAHIPGAEAFLRRWPESAARFRAGARALTDLPYADHPRARYDLFLPEGAPRGLAVFIHGGYWMRFDKSDWSHLAAGATARGWAMALPSYPLAPEARIGAIAGFAARFLEAAAARVAGPIRLAGHSAGGHLAARLVCAGADQAPPLAPAALARVERVVSISGLHDLRPLLRTAMNATLRLDEAEAAAHSPALLRPAPGVAAAAWVGADERPEFLRQAALLANVWRGLGARTAFLAAPGRHHFDVIEGLTRPDDPLCDALLSD</sequence>
<evidence type="ECO:0000259" key="2">
    <source>
        <dbReference type="Pfam" id="PF20434"/>
    </source>
</evidence>
<dbReference type="GO" id="GO:0016787">
    <property type="term" value="F:hydrolase activity"/>
    <property type="evidence" value="ECO:0007669"/>
    <property type="project" value="UniProtKB-KW"/>
</dbReference>
<dbReference type="PANTHER" id="PTHR48081">
    <property type="entry name" value="AB HYDROLASE SUPERFAMILY PROTEIN C4A8.06C"/>
    <property type="match status" value="1"/>
</dbReference>
<dbReference type="AlphaFoldDB" id="A0A1M7U1C6"/>
<proteinExistence type="predicted"/>
<dbReference type="RefSeq" id="WP_245728546.1">
    <property type="nucleotide sequence ID" value="NZ_FOHL01000012.1"/>
</dbReference>
<gene>
    <name evidence="3" type="ORF">SAMN05216200_11317</name>
</gene>
<name>A0A1M7U1C6_9RHOB</name>
<keyword evidence="4" id="KW-1185">Reference proteome</keyword>
<dbReference type="InterPro" id="IPR049492">
    <property type="entry name" value="BD-FAE-like_dom"/>
</dbReference>
<evidence type="ECO:0000313" key="4">
    <source>
        <dbReference type="Proteomes" id="UP000184066"/>
    </source>
</evidence>
<dbReference type="Pfam" id="PF20434">
    <property type="entry name" value="BD-FAE"/>
    <property type="match status" value="1"/>
</dbReference>
<organism evidence="3 4">
    <name type="scientific">Oceanicella actignis</name>
    <dbReference type="NCBI Taxonomy" id="1189325"/>
    <lineage>
        <taxon>Bacteria</taxon>
        <taxon>Pseudomonadati</taxon>
        <taxon>Pseudomonadota</taxon>
        <taxon>Alphaproteobacteria</taxon>
        <taxon>Rhodobacterales</taxon>
        <taxon>Paracoccaceae</taxon>
        <taxon>Oceanicella</taxon>
    </lineage>
</organism>
<dbReference type="Proteomes" id="UP000184066">
    <property type="component" value="Unassembled WGS sequence"/>
</dbReference>
<reference evidence="3 4" key="1">
    <citation type="submission" date="2016-12" db="EMBL/GenBank/DDBJ databases">
        <authorList>
            <person name="Song W.-J."/>
            <person name="Kurnit D.M."/>
        </authorList>
    </citation>
    <scope>NUCLEOTIDE SEQUENCE [LARGE SCALE GENOMIC DNA]</scope>
    <source>
        <strain evidence="3 4">CGMCC 1.10808</strain>
    </source>
</reference>
<dbReference type="InterPro" id="IPR050300">
    <property type="entry name" value="GDXG_lipolytic_enzyme"/>
</dbReference>
<dbReference type="EMBL" id="FRDL01000013">
    <property type="protein sequence ID" value="SHN76677.1"/>
    <property type="molecule type" value="Genomic_DNA"/>
</dbReference>
<dbReference type="Gene3D" id="3.40.50.1820">
    <property type="entry name" value="alpha/beta hydrolase"/>
    <property type="match status" value="1"/>
</dbReference>
<accession>A0A1M7U1C6</accession>
<dbReference type="SUPFAM" id="SSF53474">
    <property type="entry name" value="alpha/beta-Hydrolases"/>
    <property type="match status" value="1"/>
</dbReference>
<evidence type="ECO:0000256" key="1">
    <source>
        <dbReference type="ARBA" id="ARBA00022801"/>
    </source>
</evidence>
<feature type="domain" description="BD-FAE-like" evidence="2">
    <location>
        <begin position="64"/>
        <end position="193"/>
    </location>
</feature>
<protein>
    <submittedName>
        <fullName evidence="3">Acetyl esterase/lipase</fullName>
    </submittedName>
</protein>